<dbReference type="EMBL" id="LMVO01000001">
    <property type="protein sequence ID" value="PAV10223.1"/>
    <property type="molecule type" value="Genomic_DNA"/>
</dbReference>
<proteinExistence type="predicted"/>
<sequence>MPSIRLRAGVASPHPLIRKKRKETGEYICQLSNSGYYVFCVKFPGSSAFITGHEQKQMSMCRQKGNIRICKLNTRKNRE</sequence>
<evidence type="ECO:0000313" key="1">
    <source>
        <dbReference type="EMBL" id="PAV10223.1"/>
    </source>
</evidence>
<dbReference type="AlphaFoldDB" id="A0AAX0QCJ4"/>
<comment type="caution">
    <text evidence="1">The sequence shown here is derived from an EMBL/GenBank/DDBJ whole genome shotgun (WGS) entry which is preliminary data.</text>
</comment>
<accession>A0AAX0QCJ4</accession>
<evidence type="ECO:0000313" key="2">
    <source>
        <dbReference type="Proteomes" id="UP000243820"/>
    </source>
</evidence>
<organism evidence="1 2">
    <name type="scientific">Methanocorpusculum parvum</name>
    <dbReference type="NCBI Taxonomy" id="2193"/>
    <lineage>
        <taxon>Archaea</taxon>
        <taxon>Methanobacteriati</taxon>
        <taxon>Methanobacteriota</taxon>
        <taxon>Stenosarchaea group</taxon>
        <taxon>Methanomicrobia</taxon>
        <taxon>Methanomicrobiales</taxon>
        <taxon>Methanocorpusculaceae</taxon>
        <taxon>Methanocorpusculum</taxon>
    </lineage>
</organism>
<keyword evidence="2" id="KW-1185">Reference proteome</keyword>
<name>A0AAX0QCJ4_9EURY</name>
<dbReference type="Proteomes" id="UP000243820">
    <property type="component" value="Unassembled WGS sequence"/>
</dbReference>
<protein>
    <submittedName>
        <fullName evidence="1">Uncharacterized protein</fullName>
    </submittedName>
</protein>
<gene>
    <name evidence="1" type="ORF">ASJ83_07150</name>
</gene>
<reference evidence="1 2" key="1">
    <citation type="journal article" date="2017" name="BMC Genomics">
        <title>Genomic analysis of methanogenic archaea reveals a shift towards energy conservation.</title>
        <authorList>
            <person name="Gilmore S.P."/>
            <person name="Henske J.K."/>
            <person name="Sexton J.A."/>
            <person name="Solomon K.V."/>
            <person name="Seppala S."/>
            <person name="Yoo J.I."/>
            <person name="Huyett L.M."/>
            <person name="Pressman A."/>
            <person name="Cogan J.Z."/>
            <person name="Kivenson V."/>
            <person name="Peng X."/>
            <person name="Tan Y."/>
            <person name="Valentine D.L."/>
            <person name="O'Malley M.A."/>
        </authorList>
    </citation>
    <scope>NUCLEOTIDE SEQUENCE [LARGE SCALE GENOMIC DNA]</scope>
    <source>
        <strain evidence="1 2">XII</strain>
    </source>
</reference>